<dbReference type="InterPro" id="IPR000914">
    <property type="entry name" value="SBP_5_dom"/>
</dbReference>
<dbReference type="Proteomes" id="UP001347146">
    <property type="component" value="Unassembled WGS sequence"/>
</dbReference>
<dbReference type="SUPFAM" id="SSF53850">
    <property type="entry name" value="Periplasmic binding protein-like II"/>
    <property type="match status" value="1"/>
</dbReference>
<dbReference type="InterPro" id="IPR039424">
    <property type="entry name" value="SBP_5"/>
</dbReference>
<evidence type="ECO:0000313" key="3">
    <source>
        <dbReference type="Proteomes" id="UP001347146"/>
    </source>
</evidence>
<dbReference type="Pfam" id="PF00496">
    <property type="entry name" value="SBP_bac_5"/>
    <property type="match status" value="1"/>
</dbReference>
<dbReference type="PANTHER" id="PTHR30290:SF65">
    <property type="entry name" value="MONOACYL PHOSPHATIDYLINOSITOL TETRAMANNOSIDE-BINDING PROTEIN LPQW-RELATED"/>
    <property type="match status" value="1"/>
</dbReference>
<comment type="caution">
    <text evidence="2">The sequence shown here is derived from an EMBL/GenBank/DDBJ whole genome shotgun (WGS) entry which is preliminary data.</text>
</comment>
<evidence type="ECO:0000313" key="2">
    <source>
        <dbReference type="EMBL" id="MEE3850479.1"/>
    </source>
</evidence>
<sequence length="553" mass="58203">MSTLVAVILVATGLLTACGEEGPPTVDYVVDARIDTYNANTVDGNAGGALMATTRMLPGFSYLGAQGQVTPDRDIGTVTPVPGSGLTLRYEFTRAARFSDETALDCDDLVLAWAAMSGRFPGFRPATTAGYRDIEAVDCAPGEKTATVRFAQGRDYRDWLSLFGAGTLLPAHVVARLAGVGDVVEPIRSDDDAALEEIADAWNTGFDLTPGPVDQPRFPASGPFRINRYSQSGGLELVANEAWWGDAPAASRVVVWGRGTDATRRLPEGNFDVADVGSGVIGEDIVPAGTEVAQQPLPQPNRALAVEELVLAQRGVFADLRARQAFASCVPRDGLARQFGQGAQSWNLRVLAPADNLAGQLNGAFGRAYARPNIARARTLSNDSAGSEAMTVRIGYLAPMERRRQIVAAIAESCAQSGIEVVDAGSAEITPAALGRDVDVLIVANGASFAAAGAANPSRDAFSLRGGDPLAINGYRNPRVSGAVDRLVASDLAADRLDLVRDIENTAWATLPSIPLFAAPRMQVWGTGVDNVVAGLGRNGTGWNMDRWTAHGD</sequence>
<organism evidence="2 3">
    <name type="scientific">Gordonia sesuvii</name>
    <dbReference type="NCBI Taxonomy" id="3116777"/>
    <lineage>
        <taxon>Bacteria</taxon>
        <taxon>Bacillati</taxon>
        <taxon>Actinomycetota</taxon>
        <taxon>Actinomycetes</taxon>
        <taxon>Mycobacteriales</taxon>
        <taxon>Gordoniaceae</taxon>
        <taxon>Gordonia</taxon>
    </lineage>
</organism>
<dbReference type="RefSeq" id="WP_330432503.1">
    <property type="nucleotide sequence ID" value="NZ_JAZDUF010000002.1"/>
</dbReference>
<accession>A0ABU7MBJ7</accession>
<keyword evidence="3" id="KW-1185">Reference proteome</keyword>
<dbReference type="EMBL" id="JAZDUF010000002">
    <property type="protein sequence ID" value="MEE3850479.1"/>
    <property type="molecule type" value="Genomic_DNA"/>
</dbReference>
<dbReference type="Gene3D" id="3.40.190.10">
    <property type="entry name" value="Periplasmic binding protein-like II"/>
    <property type="match status" value="1"/>
</dbReference>
<dbReference type="Gene3D" id="3.90.76.10">
    <property type="entry name" value="Dipeptide-binding Protein, Domain 1"/>
    <property type="match status" value="1"/>
</dbReference>
<protein>
    <submittedName>
        <fullName evidence="2">ABC transporter substrate-binding protein</fullName>
    </submittedName>
</protein>
<gene>
    <name evidence="2" type="ORF">VZC37_09035</name>
</gene>
<proteinExistence type="predicted"/>
<name>A0ABU7MBJ7_9ACTN</name>
<feature type="domain" description="Solute-binding protein family 5" evidence="1">
    <location>
        <begin position="87"/>
        <end position="423"/>
    </location>
</feature>
<dbReference type="PANTHER" id="PTHR30290">
    <property type="entry name" value="PERIPLASMIC BINDING COMPONENT OF ABC TRANSPORTER"/>
    <property type="match status" value="1"/>
</dbReference>
<evidence type="ECO:0000259" key="1">
    <source>
        <dbReference type="Pfam" id="PF00496"/>
    </source>
</evidence>
<reference evidence="2 3" key="1">
    <citation type="submission" date="2024-01" db="EMBL/GenBank/DDBJ databases">
        <title>Draft genome sequence of Gordonia sp. LSe1-13.</title>
        <authorList>
            <person name="Suphannarot A."/>
            <person name="Mingma R."/>
        </authorList>
    </citation>
    <scope>NUCLEOTIDE SEQUENCE [LARGE SCALE GENOMIC DNA]</scope>
    <source>
        <strain evidence="2 3">LSe1-13</strain>
    </source>
</reference>
<dbReference type="Gene3D" id="3.10.105.10">
    <property type="entry name" value="Dipeptide-binding Protein, Domain 3"/>
    <property type="match status" value="1"/>
</dbReference>